<evidence type="ECO:0000313" key="2">
    <source>
        <dbReference type="EMBL" id="SFM78968.1"/>
    </source>
</evidence>
<dbReference type="STRING" id="684065.SAMN05421738_102312"/>
<evidence type="ECO:0000259" key="1">
    <source>
        <dbReference type="Pfam" id="PF01048"/>
    </source>
</evidence>
<protein>
    <submittedName>
        <fullName evidence="2">Adenosylhomocysteine nucleosidase</fullName>
    </submittedName>
</protein>
<sequence length="252" mass="27887">MSNKIIGIMGAIPEEINGVVSLLTDKQEHRIGKRTYYTGLLNNQNVVVVYSRIGKVAAATTVSTLILEFKITELIFTGVAGGIDSSLKIGDIVLGQSLIQHDMNAQPLFPAYEIPLLGKAYFDADTDKLELAKTAILELLEQQHLHQVISDKDLNKFNIHQPQLHVGLIGSGDLFFSTNTQKEKLQANIKNVLCVEMEGAAVAQVCYEFGIPFIIIRTISDQADDHSTIDFQSFIEKISNVYSIEIIKNIIK</sequence>
<dbReference type="GO" id="GO:0019284">
    <property type="term" value="P:L-methionine salvage from S-adenosylmethionine"/>
    <property type="evidence" value="ECO:0007669"/>
    <property type="project" value="TreeGrafter"/>
</dbReference>
<dbReference type="GO" id="GO:0009116">
    <property type="term" value="P:nucleoside metabolic process"/>
    <property type="evidence" value="ECO:0007669"/>
    <property type="project" value="InterPro"/>
</dbReference>
<dbReference type="RefSeq" id="WP_092906428.1">
    <property type="nucleotide sequence ID" value="NZ_FOUZ01000002.1"/>
</dbReference>
<dbReference type="GO" id="GO:0008782">
    <property type="term" value="F:adenosylhomocysteine nucleosidase activity"/>
    <property type="evidence" value="ECO:0007669"/>
    <property type="project" value="TreeGrafter"/>
</dbReference>
<dbReference type="GO" id="GO:0005829">
    <property type="term" value="C:cytosol"/>
    <property type="evidence" value="ECO:0007669"/>
    <property type="project" value="TreeGrafter"/>
</dbReference>
<dbReference type="InterPro" id="IPR035994">
    <property type="entry name" value="Nucleoside_phosphorylase_sf"/>
</dbReference>
<dbReference type="CDD" id="cd09008">
    <property type="entry name" value="MTAN"/>
    <property type="match status" value="1"/>
</dbReference>
<dbReference type="AlphaFoldDB" id="A0A1I4TQI3"/>
<evidence type="ECO:0000313" key="3">
    <source>
        <dbReference type="Proteomes" id="UP000199149"/>
    </source>
</evidence>
<dbReference type="SUPFAM" id="SSF53167">
    <property type="entry name" value="Purine and uridine phosphorylases"/>
    <property type="match status" value="1"/>
</dbReference>
<dbReference type="PANTHER" id="PTHR46832:SF1">
    <property type="entry name" value="5'-METHYLTHIOADENOSINE_S-ADENOSYLHOMOCYSTEINE NUCLEOSIDASE"/>
    <property type="match status" value="1"/>
</dbReference>
<dbReference type="Proteomes" id="UP000199149">
    <property type="component" value="Unassembled WGS sequence"/>
</dbReference>
<dbReference type="OrthoDB" id="9792278at2"/>
<gene>
    <name evidence="2" type="ORF">SAMN05421738_102312</name>
</gene>
<reference evidence="3" key="1">
    <citation type="submission" date="2016-10" db="EMBL/GenBank/DDBJ databases">
        <authorList>
            <person name="Varghese N."/>
            <person name="Submissions S."/>
        </authorList>
    </citation>
    <scope>NUCLEOTIDE SEQUENCE [LARGE SCALE GENOMIC DNA]</scope>
    <source>
        <strain evidence="3">XJ109</strain>
    </source>
</reference>
<accession>A0A1I4TQI3</accession>
<dbReference type="PANTHER" id="PTHR46832">
    <property type="entry name" value="5'-METHYLTHIOADENOSINE/S-ADENOSYLHOMOCYSTEINE NUCLEOSIDASE"/>
    <property type="match status" value="1"/>
</dbReference>
<organism evidence="2 3">
    <name type="scientific">Algoriella xinjiangensis</name>
    <dbReference type="NCBI Taxonomy" id="684065"/>
    <lineage>
        <taxon>Bacteria</taxon>
        <taxon>Pseudomonadati</taxon>
        <taxon>Bacteroidota</taxon>
        <taxon>Flavobacteriia</taxon>
        <taxon>Flavobacteriales</taxon>
        <taxon>Weeksellaceae</taxon>
        <taxon>Algoriella</taxon>
    </lineage>
</organism>
<proteinExistence type="predicted"/>
<dbReference type="Pfam" id="PF01048">
    <property type="entry name" value="PNP_UDP_1"/>
    <property type="match status" value="1"/>
</dbReference>
<name>A0A1I4TQI3_9FLAO</name>
<dbReference type="Gene3D" id="3.40.50.1580">
    <property type="entry name" value="Nucleoside phosphorylase domain"/>
    <property type="match status" value="1"/>
</dbReference>
<dbReference type="GO" id="GO:0008930">
    <property type="term" value="F:methylthioadenosine nucleosidase activity"/>
    <property type="evidence" value="ECO:0007669"/>
    <property type="project" value="TreeGrafter"/>
</dbReference>
<dbReference type="EMBL" id="FOUZ01000002">
    <property type="protein sequence ID" value="SFM78968.1"/>
    <property type="molecule type" value="Genomic_DNA"/>
</dbReference>
<feature type="domain" description="Nucleoside phosphorylase" evidence="1">
    <location>
        <begin position="6"/>
        <end position="238"/>
    </location>
</feature>
<dbReference type="NCBIfam" id="NF004079">
    <property type="entry name" value="PRK05584.1"/>
    <property type="match status" value="1"/>
</dbReference>
<keyword evidence="3" id="KW-1185">Reference proteome</keyword>
<dbReference type="InterPro" id="IPR000845">
    <property type="entry name" value="Nucleoside_phosphorylase_d"/>
</dbReference>